<feature type="domain" description="Bulb-type lectin" evidence="4">
    <location>
        <begin position="44"/>
        <end position="150"/>
    </location>
</feature>
<keyword evidence="3" id="KW-0465">Mannose-binding</keyword>
<dbReference type="SMART" id="SM00108">
    <property type="entry name" value="B_lectin"/>
    <property type="match status" value="1"/>
</dbReference>
<organism evidence="5">
    <name type="scientific">Anthurium amnicola</name>
    <dbReference type="NCBI Taxonomy" id="1678845"/>
    <lineage>
        <taxon>Eukaryota</taxon>
        <taxon>Viridiplantae</taxon>
        <taxon>Streptophyta</taxon>
        <taxon>Embryophyta</taxon>
        <taxon>Tracheophyta</taxon>
        <taxon>Spermatophyta</taxon>
        <taxon>Magnoliopsida</taxon>
        <taxon>Liliopsida</taxon>
        <taxon>Araceae</taxon>
        <taxon>Pothoideae</taxon>
        <taxon>Potheae</taxon>
        <taxon>Anthurium</taxon>
    </lineage>
</organism>
<keyword evidence="2" id="KW-0677">Repeat</keyword>
<keyword evidence="1" id="KW-0348">Hemagglutinin</keyword>
<evidence type="ECO:0000259" key="4">
    <source>
        <dbReference type="PROSITE" id="PS50927"/>
    </source>
</evidence>
<protein>
    <submittedName>
        <fullName evidence="5">Mannose-specific lectin</fullName>
    </submittedName>
</protein>
<accession>A0A1D1ZIK4</accession>
<keyword evidence="5" id="KW-0430">Lectin</keyword>
<dbReference type="Gene3D" id="2.90.10.10">
    <property type="entry name" value="Bulb-type lectin domain"/>
    <property type="match status" value="2"/>
</dbReference>
<evidence type="ECO:0000256" key="2">
    <source>
        <dbReference type="ARBA" id="ARBA00022737"/>
    </source>
</evidence>
<dbReference type="InterPro" id="IPR001480">
    <property type="entry name" value="Bulb-type_lectin_dom"/>
</dbReference>
<dbReference type="InterPro" id="IPR036426">
    <property type="entry name" value="Bulb-type_lectin_dom_sf"/>
</dbReference>
<dbReference type="PROSITE" id="PS50927">
    <property type="entry name" value="BULB_LECTIN"/>
    <property type="match status" value="2"/>
</dbReference>
<dbReference type="AlphaFoldDB" id="A0A1D1ZIK4"/>
<evidence type="ECO:0000313" key="5">
    <source>
        <dbReference type="EMBL" id="JAT66669.1"/>
    </source>
</evidence>
<dbReference type="SUPFAM" id="SSF51110">
    <property type="entry name" value="alpha-D-mannose-specific plant lectins"/>
    <property type="match status" value="2"/>
</dbReference>
<feature type="domain" description="Bulb-type lectin" evidence="4">
    <location>
        <begin position="1"/>
        <end position="41"/>
    </location>
</feature>
<dbReference type="GO" id="GO:0051707">
    <property type="term" value="P:response to other organism"/>
    <property type="evidence" value="ECO:0007669"/>
    <property type="project" value="UniProtKB-ARBA"/>
</dbReference>
<dbReference type="GO" id="GO:0005537">
    <property type="term" value="F:D-mannose binding"/>
    <property type="evidence" value="ECO:0007669"/>
    <property type="project" value="UniProtKB-KW"/>
</dbReference>
<feature type="non-terminal residue" evidence="5">
    <location>
        <position position="1"/>
    </location>
</feature>
<sequence>GTAVWSSGTTRNSGHHVFVLQSDRNLAIYGPGVWDARTHISSAQQVLEPGNSLTTGSSLAVGFCRLTMEADCNLVLYDNNRAVWSTDTTGRGTDCRLTMQNDGNLVLYTGQGTAVWSRRTGRGKHVFVLQSDRNLAIYGSNIWSSGTHTSSVKVRSG</sequence>
<name>A0A1D1ZIK4_9ARAE</name>
<evidence type="ECO:0000256" key="1">
    <source>
        <dbReference type="ARBA" id="ARBA00022546"/>
    </source>
</evidence>
<dbReference type="EMBL" id="GDJX01001267">
    <property type="protein sequence ID" value="JAT66669.1"/>
    <property type="molecule type" value="Transcribed_RNA"/>
</dbReference>
<gene>
    <name evidence="5" type="primary">LEC_8</name>
    <name evidence="5" type="ORF">g.48391</name>
</gene>
<dbReference type="CDD" id="cd00028">
    <property type="entry name" value="B_lectin"/>
    <property type="match status" value="1"/>
</dbReference>
<reference evidence="5" key="1">
    <citation type="submission" date="2015-07" db="EMBL/GenBank/DDBJ databases">
        <title>Transcriptome Assembly of Anthurium amnicola.</title>
        <authorList>
            <person name="Suzuki J."/>
        </authorList>
    </citation>
    <scope>NUCLEOTIDE SEQUENCE</scope>
</reference>
<evidence type="ECO:0000256" key="3">
    <source>
        <dbReference type="ARBA" id="ARBA00023035"/>
    </source>
</evidence>
<proteinExistence type="predicted"/>